<dbReference type="SUPFAM" id="SSF54913">
    <property type="entry name" value="GlnB-like"/>
    <property type="match status" value="1"/>
</dbReference>
<accession>A0A0G1EV55</accession>
<dbReference type="GO" id="GO:0010038">
    <property type="term" value="P:response to metal ion"/>
    <property type="evidence" value="ECO:0007669"/>
    <property type="project" value="InterPro"/>
</dbReference>
<dbReference type="Proteomes" id="UP000034050">
    <property type="component" value="Unassembled WGS sequence"/>
</dbReference>
<name>A0A0G1EV55_9BACT</name>
<dbReference type="Pfam" id="PF03091">
    <property type="entry name" value="CutA1"/>
    <property type="match status" value="1"/>
</dbReference>
<dbReference type="GO" id="GO:0005507">
    <property type="term" value="F:copper ion binding"/>
    <property type="evidence" value="ECO:0007669"/>
    <property type="project" value="TreeGrafter"/>
</dbReference>
<organism evidence="2 3">
    <name type="scientific">Candidatus Gottesmanbacteria bacterium GW2011_GWB1_43_11</name>
    <dbReference type="NCBI Taxonomy" id="1618446"/>
    <lineage>
        <taxon>Bacteria</taxon>
        <taxon>Candidatus Gottesmaniibacteriota</taxon>
    </lineage>
</organism>
<dbReference type="InterPro" id="IPR004323">
    <property type="entry name" value="Ion_tolerance_CutA"/>
</dbReference>
<comment type="caution">
    <text evidence="2">The sequence shown here is derived from an EMBL/GenBank/DDBJ whole genome shotgun (WGS) entry which is preliminary data.</text>
</comment>
<dbReference type="PANTHER" id="PTHR23419">
    <property type="entry name" value="DIVALENT CATION TOLERANCE CUTA-RELATED"/>
    <property type="match status" value="1"/>
</dbReference>
<dbReference type="EMBL" id="LCFD01000006">
    <property type="protein sequence ID" value="KKS86916.1"/>
    <property type="molecule type" value="Genomic_DNA"/>
</dbReference>
<dbReference type="InterPro" id="IPR011322">
    <property type="entry name" value="N-reg_PII-like_a/b"/>
</dbReference>
<evidence type="ECO:0000313" key="2">
    <source>
        <dbReference type="EMBL" id="KKS86916.1"/>
    </source>
</evidence>
<evidence type="ECO:0000256" key="1">
    <source>
        <dbReference type="ARBA" id="ARBA00010169"/>
    </source>
</evidence>
<dbReference type="STRING" id="1618446.UV61_C0006G0117"/>
<proteinExistence type="inferred from homology"/>
<dbReference type="InterPro" id="IPR015867">
    <property type="entry name" value="N-reg_PII/ATP_PRibTrfase_C"/>
</dbReference>
<reference evidence="2 3" key="1">
    <citation type="journal article" date="2015" name="Nature">
        <title>rRNA introns, odd ribosomes, and small enigmatic genomes across a large radiation of phyla.</title>
        <authorList>
            <person name="Brown C.T."/>
            <person name="Hug L.A."/>
            <person name="Thomas B.C."/>
            <person name="Sharon I."/>
            <person name="Castelle C.J."/>
            <person name="Singh A."/>
            <person name="Wilkins M.J."/>
            <person name="Williams K.H."/>
            <person name="Banfield J.F."/>
        </authorList>
    </citation>
    <scope>NUCLEOTIDE SEQUENCE [LARGE SCALE GENOMIC DNA]</scope>
</reference>
<evidence type="ECO:0000313" key="3">
    <source>
        <dbReference type="Proteomes" id="UP000034050"/>
    </source>
</evidence>
<gene>
    <name evidence="2" type="ORF">UV61_C0006G0117</name>
</gene>
<dbReference type="AlphaFoldDB" id="A0A0G1EV55"/>
<dbReference type="PANTHER" id="PTHR23419:SF8">
    <property type="entry name" value="FI09726P"/>
    <property type="match status" value="1"/>
</dbReference>
<sequence>MAALIFILLEMESAYFWPQHSGEIETSRESVLLIKTLADRYEDVEREILKIHSYSNPSIFALPVLAMSQKYLNWLEGEIR</sequence>
<comment type="similarity">
    <text evidence="1">Belongs to the CutA family.</text>
</comment>
<dbReference type="Gene3D" id="3.30.70.120">
    <property type="match status" value="1"/>
</dbReference>
<protein>
    <submittedName>
        <fullName evidence="2">Periplasmic divalent cation tolerance protein</fullName>
    </submittedName>
</protein>